<sequence length="317" mass="35701">MSLDGESDWLLDVEPAMLDSRSATTGADCLENERLPSLSRVTTGFGVEDVFDSEIEFPMDGKARMQKYLEEIGKLNSVIDEFSKIIQTLALFKYYIRHRKGNTNVEELHKRFNSFSVKCANKVRIIQQHVVAVNKDNHFALTHRERLNFSYSDLMARFNMQDASVNRLKTLMETYQSVVKEYTATASSIESQSKATVTAGPAALPEEATQANAEATLIEELKSKSKDISTLEKNARDLSILFAELNMTIKKRGENIYNLEQQILHSSEQIEKGKEDMEIALQARGGQGIYWMCIFIALGTCALILPSPIRSAVFKSH</sequence>
<dbReference type="Gene3D" id="1.20.5.110">
    <property type="match status" value="1"/>
</dbReference>
<evidence type="ECO:0000256" key="1">
    <source>
        <dbReference type="SAM" id="Phobius"/>
    </source>
</evidence>
<keyword evidence="3" id="KW-1185">Reference proteome</keyword>
<keyword evidence="1" id="KW-0472">Membrane</keyword>
<feature type="transmembrane region" description="Helical" evidence="1">
    <location>
        <begin position="289"/>
        <end position="309"/>
    </location>
</feature>
<protein>
    <recommendedName>
        <fullName evidence="4">t-SNARE coiled-coil homology domain-containing protein</fullName>
    </recommendedName>
</protein>
<dbReference type="GO" id="GO:0016192">
    <property type="term" value="P:vesicle-mediated transport"/>
    <property type="evidence" value="ECO:0007669"/>
    <property type="project" value="InterPro"/>
</dbReference>
<dbReference type="Proteomes" id="UP001230268">
    <property type="component" value="Unassembled WGS sequence"/>
</dbReference>
<dbReference type="SUPFAM" id="SSF47661">
    <property type="entry name" value="t-snare proteins"/>
    <property type="match status" value="1"/>
</dbReference>
<evidence type="ECO:0000313" key="3">
    <source>
        <dbReference type="Proteomes" id="UP001230268"/>
    </source>
</evidence>
<keyword evidence="1" id="KW-1133">Transmembrane helix</keyword>
<dbReference type="EMBL" id="JAVEPI010000002">
    <property type="protein sequence ID" value="KAK1443346.1"/>
    <property type="molecule type" value="Genomic_DNA"/>
</dbReference>
<dbReference type="AlphaFoldDB" id="A0AAD8LQC6"/>
<dbReference type="GO" id="GO:0016020">
    <property type="term" value="C:membrane"/>
    <property type="evidence" value="ECO:0007669"/>
    <property type="project" value="InterPro"/>
</dbReference>
<name>A0AAD8LQC6_BABGI</name>
<evidence type="ECO:0008006" key="4">
    <source>
        <dbReference type="Google" id="ProtNLM"/>
    </source>
</evidence>
<dbReference type="InterPro" id="IPR010989">
    <property type="entry name" value="SNARE"/>
</dbReference>
<organism evidence="2 3">
    <name type="scientific">Babesia gibsoni</name>
    <dbReference type="NCBI Taxonomy" id="33632"/>
    <lineage>
        <taxon>Eukaryota</taxon>
        <taxon>Sar</taxon>
        <taxon>Alveolata</taxon>
        <taxon>Apicomplexa</taxon>
        <taxon>Aconoidasida</taxon>
        <taxon>Piroplasmida</taxon>
        <taxon>Babesiidae</taxon>
        <taxon>Babesia</taxon>
    </lineage>
</organism>
<accession>A0AAD8LQC6</accession>
<reference evidence="2" key="1">
    <citation type="submission" date="2023-08" db="EMBL/GenBank/DDBJ databases">
        <title>Draft sequence of the Babesia gibsoni genome.</title>
        <authorList>
            <person name="Yamagishi J.Y."/>
            <person name="Xuan X.X."/>
        </authorList>
    </citation>
    <scope>NUCLEOTIDE SEQUENCE</scope>
    <source>
        <strain evidence="2">Azabu</strain>
    </source>
</reference>
<comment type="caution">
    <text evidence="2">The sequence shown here is derived from an EMBL/GenBank/DDBJ whole genome shotgun (WGS) entry which is preliminary data.</text>
</comment>
<gene>
    <name evidence="2" type="ORF">BgAZ_202220</name>
</gene>
<evidence type="ECO:0000313" key="2">
    <source>
        <dbReference type="EMBL" id="KAK1443346.1"/>
    </source>
</evidence>
<keyword evidence="1" id="KW-0812">Transmembrane</keyword>
<proteinExistence type="predicted"/>